<keyword evidence="2" id="KW-1185">Reference proteome</keyword>
<evidence type="ECO:0000313" key="1">
    <source>
        <dbReference type="EMBL" id="KIA94100.1"/>
    </source>
</evidence>
<reference evidence="1 2" key="1">
    <citation type="submission" date="2014-10" db="EMBL/GenBank/DDBJ databases">
        <title>Pedobacter Kyungheensis.</title>
        <authorList>
            <person name="Anderson B.M."/>
            <person name="Newman J.D."/>
        </authorList>
    </citation>
    <scope>NUCLEOTIDE SEQUENCE [LARGE SCALE GENOMIC DNA]</scope>
    <source>
        <strain evidence="1 2">KACC 16221</strain>
    </source>
</reference>
<proteinExistence type="predicted"/>
<name>A0A0C1DJJ1_9SPHI</name>
<gene>
    <name evidence="1" type="ORF">OC25_10920</name>
</gene>
<dbReference type="AlphaFoldDB" id="A0A0C1DJJ1"/>
<sequence>MGKRSAGLTAKHAKAGAKEAKLIASYFSVLSVHPWQKAGMFNHRVHREKHQGHKANCIILFCVFCASVAKVQLDLTTACIEKNTKDTKPVASYFSVFSLNPWLNCKGHKRLHAFCASVAKNSAYNNPDF</sequence>
<dbReference type="Proteomes" id="UP000031246">
    <property type="component" value="Unassembled WGS sequence"/>
</dbReference>
<protein>
    <submittedName>
        <fullName evidence="1">Uncharacterized protein</fullName>
    </submittedName>
</protein>
<comment type="caution">
    <text evidence="1">The sequence shown here is derived from an EMBL/GenBank/DDBJ whole genome shotgun (WGS) entry which is preliminary data.</text>
</comment>
<dbReference type="EMBL" id="JSYN01000011">
    <property type="protein sequence ID" value="KIA94100.1"/>
    <property type="molecule type" value="Genomic_DNA"/>
</dbReference>
<accession>A0A0C1DJJ1</accession>
<evidence type="ECO:0000313" key="2">
    <source>
        <dbReference type="Proteomes" id="UP000031246"/>
    </source>
</evidence>
<organism evidence="1 2">
    <name type="scientific">Pedobacter kyungheensis</name>
    <dbReference type="NCBI Taxonomy" id="1069985"/>
    <lineage>
        <taxon>Bacteria</taxon>
        <taxon>Pseudomonadati</taxon>
        <taxon>Bacteroidota</taxon>
        <taxon>Sphingobacteriia</taxon>
        <taxon>Sphingobacteriales</taxon>
        <taxon>Sphingobacteriaceae</taxon>
        <taxon>Pedobacter</taxon>
    </lineage>
</organism>